<sequence>MKKITFVYDPEIKPEKLDELLERMDPKPDKKLSLDELSVENLNQEEWLACSLSDNQLRKLLDQTKDKELNVALLPHPEMEQARKGFGINTSFETAWQEIQEAEEIPETDLMQVDEHLTFNSLVVGTSLSILYSNGTDNFWEGVKTRFSQLIKLFRRVKLKPYTITYNNGKEESKIEIAAMGILAVAHCESNLIFRRVIEQSGLDDGRIHLLILAPKSLFSLIQFGLQNLFFPIKGGTLPKFVGYISTSEVCLSSSERIQFAVDGEEKESQELKISLVEEKIKILPGARLQEKEPSEGPKSINVAALPTGRLKEELLHSYLPWVRHATAEEFKDLFTLLRTNSQTSSTYLVLMALSTMIATFGLFGDSAPVVIGAMILAPLMGPIISLAMGMLRQDGLLIKNSLITIFWGVIVGLFFSILISLITPLEVLNDQILARIRPNLLDLGIAIASGIAGAYAYSKEEISKTLAGVAISVALVPPLAVAGIGIGWMDQEVFGGAMLLLGTNLAGITMAAALTFLLLGFSPFRLAKRGLFISMGILIAIALPLGLSFSKMVKENSIIQDLSGKEIPHGLLREVKVVQMEPLKLSVTILSENALDENDFRAIKAEIEEKIGRPASIELTLGVQLGEPITKAKE</sequence>
<dbReference type="Gene3D" id="2.60.200.40">
    <property type="match status" value="1"/>
</dbReference>
<dbReference type="STRING" id="305507.SAMN04489724_2760"/>
<dbReference type="Proteomes" id="UP000199673">
    <property type="component" value="Unassembled WGS sequence"/>
</dbReference>
<dbReference type="InterPro" id="IPR016064">
    <property type="entry name" value="NAD/diacylglycerol_kinase_sf"/>
</dbReference>
<dbReference type="RefSeq" id="WP_091694064.1">
    <property type="nucleotide sequence ID" value="NZ_FPBF01000003.1"/>
</dbReference>
<feature type="transmembrane region" description="Helical" evidence="1">
    <location>
        <begin position="466"/>
        <end position="489"/>
    </location>
</feature>
<dbReference type="OrthoDB" id="9790659at2"/>
<keyword evidence="1" id="KW-0812">Transmembrane</keyword>
<proteinExistence type="predicted"/>
<evidence type="ECO:0000256" key="1">
    <source>
        <dbReference type="SAM" id="Phobius"/>
    </source>
</evidence>
<feature type="transmembrane region" description="Helical" evidence="1">
    <location>
        <begin position="532"/>
        <end position="550"/>
    </location>
</feature>
<reference evidence="3" key="1">
    <citation type="submission" date="2016-10" db="EMBL/GenBank/DDBJ databases">
        <authorList>
            <person name="Varghese N."/>
            <person name="Submissions S."/>
        </authorList>
    </citation>
    <scope>NUCLEOTIDE SEQUENCE [LARGE SCALE GENOMIC DNA]</scope>
    <source>
        <strain evidence="3">DSM 23445</strain>
    </source>
</reference>
<protein>
    <submittedName>
        <fullName evidence="2">TIGR00341 family protein</fullName>
    </submittedName>
</protein>
<keyword evidence="3" id="KW-1185">Reference proteome</keyword>
<feature type="transmembrane region" description="Helical" evidence="1">
    <location>
        <begin position="347"/>
        <end position="364"/>
    </location>
</feature>
<keyword evidence="1" id="KW-1133">Transmembrane helix</keyword>
<gene>
    <name evidence="2" type="ORF">SAMN04489724_2760</name>
</gene>
<accession>A0A1I7BVP2</accession>
<dbReference type="SUPFAM" id="SSF111331">
    <property type="entry name" value="NAD kinase/diacylglycerol kinase-like"/>
    <property type="match status" value="1"/>
</dbReference>
<dbReference type="InterPro" id="IPR005240">
    <property type="entry name" value="DUF389"/>
</dbReference>
<organism evidence="2 3">
    <name type="scientific">Algoriphagus locisalis</name>
    <dbReference type="NCBI Taxonomy" id="305507"/>
    <lineage>
        <taxon>Bacteria</taxon>
        <taxon>Pseudomonadati</taxon>
        <taxon>Bacteroidota</taxon>
        <taxon>Cytophagia</taxon>
        <taxon>Cytophagales</taxon>
        <taxon>Cyclobacteriaceae</taxon>
        <taxon>Algoriphagus</taxon>
    </lineage>
</organism>
<dbReference type="EMBL" id="FPBF01000003">
    <property type="protein sequence ID" value="SFT91254.1"/>
    <property type="molecule type" value="Genomic_DNA"/>
</dbReference>
<feature type="transmembrane region" description="Helical" evidence="1">
    <location>
        <begin position="441"/>
        <end position="459"/>
    </location>
</feature>
<dbReference type="AlphaFoldDB" id="A0A1I7BVP2"/>
<feature type="transmembrane region" description="Helical" evidence="1">
    <location>
        <begin position="370"/>
        <end position="392"/>
    </location>
</feature>
<feature type="transmembrane region" description="Helical" evidence="1">
    <location>
        <begin position="404"/>
        <end position="426"/>
    </location>
</feature>
<keyword evidence="1" id="KW-0472">Membrane</keyword>
<evidence type="ECO:0000313" key="3">
    <source>
        <dbReference type="Proteomes" id="UP000199673"/>
    </source>
</evidence>
<name>A0A1I7BVP2_9BACT</name>
<dbReference type="PANTHER" id="PTHR20992:SF9">
    <property type="entry name" value="AT15442P-RELATED"/>
    <property type="match status" value="1"/>
</dbReference>
<dbReference type="Pfam" id="PF04087">
    <property type="entry name" value="DUF389"/>
    <property type="match status" value="1"/>
</dbReference>
<dbReference type="PANTHER" id="PTHR20992">
    <property type="entry name" value="AT15442P-RELATED"/>
    <property type="match status" value="1"/>
</dbReference>
<feature type="transmembrane region" description="Helical" evidence="1">
    <location>
        <begin position="495"/>
        <end position="520"/>
    </location>
</feature>
<dbReference type="NCBIfam" id="TIGR00341">
    <property type="entry name" value="TIGR00341 family protein"/>
    <property type="match status" value="1"/>
</dbReference>
<evidence type="ECO:0000313" key="2">
    <source>
        <dbReference type="EMBL" id="SFT91254.1"/>
    </source>
</evidence>